<feature type="region of interest" description="Disordered" evidence="1">
    <location>
        <begin position="213"/>
        <end position="240"/>
    </location>
</feature>
<feature type="region of interest" description="Disordered" evidence="1">
    <location>
        <begin position="1"/>
        <end position="34"/>
    </location>
</feature>
<keyword evidence="6" id="KW-1185">Reference proteome</keyword>
<dbReference type="InterPro" id="IPR016071">
    <property type="entry name" value="Staphylococal_nuclease_OB-fold"/>
</dbReference>
<evidence type="ECO:0000313" key="4">
    <source>
        <dbReference type="EMBL" id="MDG0865988.1"/>
    </source>
</evidence>
<dbReference type="SMART" id="SM00318">
    <property type="entry name" value="SNc"/>
    <property type="match status" value="1"/>
</dbReference>
<dbReference type="Proteomes" id="UP001219901">
    <property type="component" value="Chromosome"/>
</dbReference>
<dbReference type="PROSITE" id="PS50830">
    <property type="entry name" value="TNASE_3"/>
    <property type="match status" value="1"/>
</dbReference>
<evidence type="ECO:0000313" key="6">
    <source>
        <dbReference type="Proteomes" id="UP001219901"/>
    </source>
</evidence>
<reference evidence="6 7" key="1">
    <citation type="submission" date="2019-11" db="EMBL/GenBank/DDBJ databases">
        <authorList>
            <person name="Cho J.-C."/>
        </authorList>
    </citation>
    <scope>NUCLEOTIDE SEQUENCE [LARGE SCALE GENOMIC DNA]</scope>
    <source>
        <strain evidence="5 6">JH1073</strain>
        <strain evidence="4 7">JH702</strain>
    </source>
</reference>
<sequence>MQIPPQPPDDDHSDENQDDLVNKVYGPSQSDIDRSWEGYNTGGGGQRIGGLIWKVTIAVVSIVILASMSLGILGPLLGGSSSPEQEIPERVTAEVLRVIDGRTIVVNAGYGERTVRLIGVGAHAFGDPFYSFGQEVTQSWLNGKQVLLEADAQDADDQGRLMRYVFLEEVMINAAFILNGLAEQETQQPNVRYDAYLDAMESQARESGVGIWDSSFGSQTEADDSQALNRLPTVEGPSAS</sequence>
<keyword evidence="2" id="KW-0472">Membrane</keyword>
<dbReference type="InterPro" id="IPR035437">
    <property type="entry name" value="SNase_OB-fold_sf"/>
</dbReference>
<dbReference type="Gene3D" id="2.40.50.90">
    <property type="match status" value="1"/>
</dbReference>
<dbReference type="AlphaFoldDB" id="A0AAJ5ZDK9"/>
<dbReference type="Proteomes" id="UP001321249">
    <property type="component" value="Unassembled WGS sequence"/>
</dbReference>
<organism evidence="5 6">
    <name type="scientific">Candidatus Lucifugimonas marina</name>
    <dbReference type="NCBI Taxonomy" id="3038979"/>
    <lineage>
        <taxon>Bacteria</taxon>
        <taxon>Bacillati</taxon>
        <taxon>Chloroflexota</taxon>
        <taxon>Dehalococcoidia</taxon>
        <taxon>SAR202 cluster</taxon>
        <taxon>Candidatus Lucifugimonadales</taxon>
        <taxon>Candidatus Lucifugimonadaceae</taxon>
        <taxon>Candidatus Lucifugimonas</taxon>
    </lineage>
</organism>
<evidence type="ECO:0000256" key="2">
    <source>
        <dbReference type="SAM" id="Phobius"/>
    </source>
</evidence>
<gene>
    <name evidence="4" type="ORF">GKO46_02745</name>
    <name evidence="5" type="ORF">GKO48_06515</name>
</gene>
<keyword evidence="2" id="KW-1133">Transmembrane helix</keyword>
<dbReference type="SUPFAM" id="SSF50199">
    <property type="entry name" value="Staphylococcal nuclease"/>
    <property type="match status" value="1"/>
</dbReference>
<dbReference type="RefSeq" id="WP_342835777.1">
    <property type="nucleotide sequence ID" value="NZ_CP046146.1"/>
</dbReference>
<evidence type="ECO:0000313" key="5">
    <source>
        <dbReference type="EMBL" id="WFG39283.1"/>
    </source>
</evidence>
<accession>A0AAJ5ZDK9</accession>
<feature type="domain" description="TNase-like" evidence="3">
    <location>
        <begin position="89"/>
        <end position="214"/>
    </location>
</feature>
<evidence type="ECO:0000313" key="7">
    <source>
        <dbReference type="Proteomes" id="UP001321249"/>
    </source>
</evidence>
<reference evidence="6" key="3">
    <citation type="submission" date="2023-06" db="EMBL/GenBank/DDBJ databases">
        <title>Pangenomics reveal diversification of enzyme families and niche specialization in globally abundant SAR202 bacteria.</title>
        <authorList>
            <person name="Saw J.H.W."/>
        </authorList>
    </citation>
    <scope>NUCLEOTIDE SEQUENCE [LARGE SCALE GENOMIC DNA]</scope>
    <source>
        <strain evidence="6">JH1073</strain>
    </source>
</reference>
<keyword evidence="2" id="KW-0812">Transmembrane</keyword>
<reference evidence="5" key="2">
    <citation type="journal article" date="2023" name="Nat. Commun.">
        <title>Cultivation of marine bacteria of the SAR202 clade.</title>
        <authorList>
            <person name="Lim Y."/>
            <person name="Seo J.H."/>
            <person name="Giovannoni S.J."/>
            <person name="Kang I."/>
            <person name="Cho J.C."/>
        </authorList>
    </citation>
    <scope>NUCLEOTIDE SEQUENCE</scope>
    <source>
        <strain evidence="5">JH1073</strain>
    </source>
</reference>
<evidence type="ECO:0000256" key="1">
    <source>
        <dbReference type="SAM" id="MobiDB-lite"/>
    </source>
</evidence>
<proteinExistence type="predicted"/>
<dbReference type="EMBL" id="WMBE01000001">
    <property type="protein sequence ID" value="MDG0865988.1"/>
    <property type="molecule type" value="Genomic_DNA"/>
</dbReference>
<protein>
    <recommendedName>
        <fullName evidence="3">TNase-like domain-containing protein</fullName>
    </recommendedName>
</protein>
<dbReference type="EMBL" id="CP046147">
    <property type="protein sequence ID" value="WFG39283.1"/>
    <property type="molecule type" value="Genomic_DNA"/>
</dbReference>
<dbReference type="Pfam" id="PF00565">
    <property type="entry name" value="SNase"/>
    <property type="match status" value="1"/>
</dbReference>
<name>A0AAJ5ZDK9_9CHLR</name>
<evidence type="ECO:0000259" key="3">
    <source>
        <dbReference type="PROSITE" id="PS50830"/>
    </source>
</evidence>
<feature type="transmembrane region" description="Helical" evidence="2">
    <location>
        <begin position="55"/>
        <end position="77"/>
    </location>
</feature>